<evidence type="ECO:0000256" key="9">
    <source>
        <dbReference type="ARBA" id="ARBA00039733"/>
    </source>
</evidence>
<dbReference type="InterPro" id="IPR030659">
    <property type="entry name" value="SecY_CS"/>
</dbReference>
<accession>A0A1F4VHZ9</accession>
<dbReference type="GO" id="GO:0065002">
    <property type="term" value="P:intracellular protein transmembrane transport"/>
    <property type="evidence" value="ECO:0007669"/>
    <property type="project" value="UniProtKB-UniRule"/>
</dbReference>
<dbReference type="Proteomes" id="UP000177763">
    <property type="component" value="Unassembled WGS sequence"/>
</dbReference>
<evidence type="ECO:0000313" key="14">
    <source>
        <dbReference type="EMBL" id="OGC56383.1"/>
    </source>
</evidence>
<dbReference type="PANTHER" id="PTHR10906">
    <property type="entry name" value="SECY/SEC61-ALPHA FAMILY MEMBER"/>
    <property type="match status" value="1"/>
</dbReference>
<evidence type="ECO:0000256" key="10">
    <source>
        <dbReference type="HAMAP-Rule" id="MF_01465"/>
    </source>
</evidence>
<keyword evidence="5 10" id="KW-0653">Protein transport</keyword>
<comment type="caution">
    <text evidence="10">Lacks conserved residue(s) required for the propagation of feature annotation.</text>
</comment>
<dbReference type="NCBIfam" id="TIGR00967">
    <property type="entry name" value="3a0501s007"/>
    <property type="match status" value="1"/>
</dbReference>
<comment type="function">
    <text evidence="10 11">The central subunit of the protein translocation channel SecYEG. Consists of two halves formed by TMs 1-5 and 6-10. These two domains form a lateral gate at the front which open onto the bilayer between TMs 2 and 7, and are clamped together by SecE at the back. The channel is closed by both a pore ring composed of hydrophobic SecY resides and a short helix (helix 2A) on the extracellular side of the membrane which forms a plug. The plug probably moves laterally to allow the channel to open. The ring and the pore may move independently.</text>
</comment>
<name>A0A1F4VHZ9_UNCKA</name>
<keyword evidence="8 10" id="KW-0472">Membrane</keyword>
<evidence type="ECO:0000256" key="3">
    <source>
        <dbReference type="ARBA" id="ARBA00022448"/>
    </source>
</evidence>
<dbReference type="FunFam" id="1.10.3370.10:FF:000001">
    <property type="entry name" value="Preprotein translocase subunit SecY"/>
    <property type="match status" value="1"/>
</dbReference>
<comment type="similarity">
    <text evidence="2 10 13">Belongs to the SecY/SEC61-alpha family.</text>
</comment>
<evidence type="ECO:0000256" key="6">
    <source>
        <dbReference type="ARBA" id="ARBA00022989"/>
    </source>
</evidence>
<evidence type="ECO:0000256" key="2">
    <source>
        <dbReference type="ARBA" id="ARBA00005751"/>
    </source>
</evidence>
<feature type="transmembrane region" description="Helical" evidence="10">
    <location>
        <begin position="142"/>
        <end position="161"/>
    </location>
</feature>
<dbReference type="InterPro" id="IPR002208">
    <property type="entry name" value="SecY/SEC61-alpha"/>
</dbReference>
<comment type="subcellular location">
    <subcellularLocation>
        <location evidence="10">Cell membrane</location>
        <topology evidence="10">Multi-pass membrane protein</topology>
    </subcellularLocation>
    <subcellularLocation>
        <location evidence="1 12">Membrane</location>
        <topology evidence="1 12">Multi-pass membrane protein</topology>
    </subcellularLocation>
</comment>
<evidence type="ECO:0000256" key="8">
    <source>
        <dbReference type="ARBA" id="ARBA00023136"/>
    </source>
</evidence>
<evidence type="ECO:0000256" key="1">
    <source>
        <dbReference type="ARBA" id="ARBA00004141"/>
    </source>
</evidence>
<evidence type="ECO:0000256" key="12">
    <source>
        <dbReference type="RuleBase" id="RU003484"/>
    </source>
</evidence>
<dbReference type="GO" id="GO:0043952">
    <property type="term" value="P:protein transport by the Sec complex"/>
    <property type="evidence" value="ECO:0007669"/>
    <property type="project" value="UniProtKB-UniRule"/>
</dbReference>
<dbReference type="GO" id="GO:0005886">
    <property type="term" value="C:plasma membrane"/>
    <property type="evidence" value="ECO:0007669"/>
    <property type="project" value="UniProtKB-SubCell"/>
</dbReference>
<dbReference type="STRING" id="1802630.A3H26_00380"/>
<keyword evidence="4 10" id="KW-0812">Transmembrane</keyword>
<sequence length="420" mass="45824">MNILEIFKTATLRKKILFTLLVIFIFRLLAHIPVPGVDVTAVREFLKSSVLFGFFDLFSGGGLQNFSIVTLGVGPYINASIIMQLLTIMIPKLEELSKEGETGREQINTYTRYITFPLALLQSYGVYFFLSKQNVLQSLPTLKLIILILTLTCGTLFLMWVGELVTEYGVGNGISLLIFVGIISSLPSSFVKFVSTVNSDNFLNILLFAGISLLVIAGVVLVNEGTRNIPLEYGRRSAGPQRVSSYLPVKINQAGVIPIIFAIAVVLIPSSAAGPLQASSVAILQKIGFFISSNFMPSTVSYNVLYFLLVVGFTYFYTSVQFPPEKISEDIKKRGGFVPGIRPGKSTTQYLRAVMNRITLVGAVFLGLVAILPFLVQTGVGVTTVTIGGTGLLIVVSVVLETIRQMESLVVTKNYEGFLN</sequence>
<evidence type="ECO:0000313" key="15">
    <source>
        <dbReference type="Proteomes" id="UP000177763"/>
    </source>
</evidence>
<dbReference type="SUPFAM" id="SSF103491">
    <property type="entry name" value="Preprotein translocase SecY subunit"/>
    <property type="match status" value="1"/>
</dbReference>
<evidence type="ECO:0000256" key="4">
    <source>
        <dbReference type="ARBA" id="ARBA00022692"/>
    </source>
</evidence>
<dbReference type="PROSITE" id="PS00756">
    <property type="entry name" value="SECY_2"/>
    <property type="match status" value="1"/>
</dbReference>
<feature type="transmembrane region" description="Helical" evidence="10">
    <location>
        <begin position="66"/>
        <end position="90"/>
    </location>
</feature>
<dbReference type="PIRSF" id="PIRSF004557">
    <property type="entry name" value="SecY"/>
    <property type="match status" value="1"/>
</dbReference>
<keyword evidence="10" id="KW-1003">Cell membrane</keyword>
<keyword evidence="7 10" id="KW-0811">Translocation</keyword>
<gene>
    <name evidence="10" type="primary">secY</name>
    <name evidence="14" type="ORF">A3H26_00380</name>
</gene>
<feature type="transmembrane region" description="Helical" evidence="10">
    <location>
        <begin position="110"/>
        <end position="130"/>
    </location>
</feature>
<dbReference type="AlphaFoldDB" id="A0A1F4VHZ9"/>
<organism evidence="14 15">
    <name type="scientific">candidate division WWE3 bacterium RIFCSPLOWO2_12_FULL_36_10</name>
    <dbReference type="NCBI Taxonomy" id="1802630"/>
    <lineage>
        <taxon>Bacteria</taxon>
        <taxon>Katanobacteria</taxon>
    </lineage>
</organism>
<feature type="transmembrane region" description="Helical" evidence="10">
    <location>
        <begin position="300"/>
        <end position="318"/>
    </location>
</feature>
<evidence type="ECO:0000256" key="11">
    <source>
        <dbReference type="RuleBase" id="RU000537"/>
    </source>
</evidence>
<dbReference type="GO" id="GO:0006605">
    <property type="term" value="P:protein targeting"/>
    <property type="evidence" value="ECO:0007669"/>
    <property type="project" value="UniProtKB-UniRule"/>
</dbReference>
<evidence type="ECO:0000256" key="7">
    <source>
        <dbReference type="ARBA" id="ARBA00023010"/>
    </source>
</evidence>
<comment type="caution">
    <text evidence="14">The sequence shown here is derived from an EMBL/GenBank/DDBJ whole genome shotgun (WGS) entry which is preliminary data.</text>
</comment>
<dbReference type="PRINTS" id="PR00303">
    <property type="entry name" value="SECYTRNLCASE"/>
</dbReference>
<evidence type="ECO:0000256" key="13">
    <source>
        <dbReference type="RuleBase" id="RU004349"/>
    </source>
</evidence>
<feature type="transmembrane region" description="Helical" evidence="10">
    <location>
        <begin position="358"/>
        <end position="376"/>
    </location>
</feature>
<dbReference type="InterPro" id="IPR026593">
    <property type="entry name" value="SecY"/>
</dbReference>
<feature type="transmembrane region" description="Helical" evidence="10">
    <location>
        <begin position="173"/>
        <end position="190"/>
    </location>
</feature>
<keyword evidence="6 10" id="KW-1133">Transmembrane helix</keyword>
<dbReference type="PROSITE" id="PS00755">
    <property type="entry name" value="SECY_1"/>
    <property type="match status" value="1"/>
</dbReference>
<feature type="transmembrane region" description="Helical" evidence="10">
    <location>
        <begin position="243"/>
        <end position="268"/>
    </location>
</feature>
<protein>
    <recommendedName>
        <fullName evidence="9 10">Protein translocase subunit SecY</fullName>
    </recommendedName>
</protein>
<feature type="transmembrane region" description="Helical" evidence="10">
    <location>
        <begin position="202"/>
        <end position="222"/>
    </location>
</feature>
<evidence type="ECO:0000256" key="5">
    <source>
        <dbReference type="ARBA" id="ARBA00022927"/>
    </source>
</evidence>
<feature type="transmembrane region" description="Helical" evidence="10">
    <location>
        <begin position="382"/>
        <end position="400"/>
    </location>
</feature>
<dbReference type="EMBL" id="MEVN01000039">
    <property type="protein sequence ID" value="OGC56383.1"/>
    <property type="molecule type" value="Genomic_DNA"/>
</dbReference>
<dbReference type="InterPro" id="IPR023201">
    <property type="entry name" value="SecY_dom_sf"/>
</dbReference>
<dbReference type="HAMAP" id="MF_01465">
    <property type="entry name" value="SecY"/>
    <property type="match status" value="1"/>
</dbReference>
<reference evidence="14 15" key="1">
    <citation type="journal article" date="2016" name="Nat. Commun.">
        <title>Thousands of microbial genomes shed light on interconnected biogeochemical processes in an aquifer system.</title>
        <authorList>
            <person name="Anantharaman K."/>
            <person name="Brown C.T."/>
            <person name="Hug L.A."/>
            <person name="Sharon I."/>
            <person name="Castelle C.J."/>
            <person name="Probst A.J."/>
            <person name="Thomas B.C."/>
            <person name="Singh A."/>
            <person name="Wilkins M.J."/>
            <person name="Karaoz U."/>
            <person name="Brodie E.L."/>
            <person name="Williams K.H."/>
            <person name="Hubbard S.S."/>
            <person name="Banfield J.F."/>
        </authorList>
    </citation>
    <scope>NUCLEOTIDE SEQUENCE [LARGE SCALE GENOMIC DNA]</scope>
</reference>
<dbReference type="Pfam" id="PF00344">
    <property type="entry name" value="SecY"/>
    <property type="match status" value="1"/>
</dbReference>
<comment type="subunit">
    <text evidence="10">Component of the Sec protein translocase complex. Heterotrimer consisting of SecY, SecE and SecG subunits. The heterotrimers can form oligomers, although 1 heterotrimer is thought to be able to translocate proteins. Interacts with the ribosome. Interacts with SecDF, and other proteins may be involved. Interacts with SecA.</text>
</comment>
<dbReference type="Gene3D" id="1.10.3370.10">
    <property type="entry name" value="SecY subunit domain"/>
    <property type="match status" value="1"/>
</dbReference>
<proteinExistence type="inferred from homology"/>
<keyword evidence="3 10" id="KW-0813">Transport</keyword>